<dbReference type="AlphaFoldDB" id="A4BGW9"/>
<comment type="caution">
    <text evidence="6">The sequence shown here is derived from an EMBL/GenBank/DDBJ whole genome shotgun (WGS) entry which is preliminary data.</text>
</comment>
<proteinExistence type="inferred from homology"/>
<dbReference type="Pfam" id="PF03466">
    <property type="entry name" value="LysR_substrate"/>
    <property type="match status" value="1"/>
</dbReference>
<dbReference type="Pfam" id="PF00126">
    <property type="entry name" value="HTH_1"/>
    <property type="match status" value="2"/>
</dbReference>
<organism evidence="6 7">
    <name type="scientific">Reinekea blandensis MED297</name>
    <dbReference type="NCBI Taxonomy" id="314283"/>
    <lineage>
        <taxon>Bacteria</taxon>
        <taxon>Pseudomonadati</taxon>
        <taxon>Pseudomonadota</taxon>
        <taxon>Gammaproteobacteria</taxon>
        <taxon>Oceanospirillales</taxon>
        <taxon>Saccharospirillaceae</taxon>
        <taxon>Reinekea</taxon>
    </lineage>
</organism>
<dbReference type="PANTHER" id="PTHR30126:SF98">
    <property type="entry name" value="HTH-TYPE TRANSCRIPTIONAL ACTIVATOR BAUR"/>
    <property type="match status" value="1"/>
</dbReference>
<dbReference type="SUPFAM" id="SSF53850">
    <property type="entry name" value="Periplasmic binding protein-like II"/>
    <property type="match status" value="1"/>
</dbReference>
<dbReference type="PANTHER" id="PTHR30126">
    <property type="entry name" value="HTH-TYPE TRANSCRIPTIONAL REGULATOR"/>
    <property type="match status" value="1"/>
</dbReference>
<dbReference type="Proteomes" id="UP000005953">
    <property type="component" value="Unassembled WGS sequence"/>
</dbReference>
<accession>A4BGW9</accession>
<dbReference type="OrthoDB" id="9814165at2"/>
<dbReference type="RefSeq" id="WP_008047208.1">
    <property type="nucleotide sequence ID" value="NZ_CH724153.1"/>
</dbReference>
<comment type="similarity">
    <text evidence="1">Belongs to the LysR transcriptional regulatory family.</text>
</comment>
<reference evidence="6 7" key="1">
    <citation type="submission" date="2006-02" db="EMBL/GenBank/DDBJ databases">
        <authorList>
            <person name="Pinhassi J."/>
            <person name="Pedros-Alio C."/>
            <person name="Ferriera S."/>
            <person name="Johnson J."/>
            <person name="Kravitz S."/>
            <person name="Halpern A."/>
            <person name="Remington K."/>
            <person name="Beeson K."/>
            <person name="Tran B."/>
            <person name="Rogers Y.-H."/>
            <person name="Friedman R."/>
            <person name="Venter J.C."/>
        </authorList>
    </citation>
    <scope>NUCLEOTIDE SEQUENCE [LARGE SCALE GENOMIC DNA]</scope>
    <source>
        <strain evidence="6 7">MED297</strain>
    </source>
</reference>
<dbReference type="GO" id="GO:0003700">
    <property type="term" value="F:DNA-binding transcription factor activity"/>
    <property type="evidence" value="ECO:0007669"/>
    <property type="project" value="InterPro"/>
</dbReference>
<feature type="domain" description="HTH lysR-type" evidence="5">
    <location>
        <begin position="6"/>
        <end position="63"/>
    </location>
</feature>
<dbReference type="InterPro" id="IPR005119">
    <property type="entry name" value="LysR_subst-bd"/>
</dbReference>
<dbReference type="EMBL" id="AAOE01000018">
    <property type="protein sequence ID" value="EAR08615.1"/>
    <property type="molecule type" value="Genomic_DNA"/>
</dbReference>
<evidence type="ECO:0000256" key="3">
    <source>
        <dbReference type="ARBA" id="ARBA00023125"/>
    </source>
</evidence>
<dbReference type="SUPFAM" id="SSF46785">
    <property type="entry name" value="Winged helix' DNA-binding domain"/>
    <property type="match status" value="2"/>
</dbReference>
<evidence type="ECO:0000256" key="1">
    <source>
        <dbReference type="ARBA" id="ARBA00009437"/>
    </source>
</evidence>
<evidence type="ECO:0000256" key="2">
    <source>
        <dbReference type="ARBA" id="ARBA00023015"/>
    </source>
</evidence>
<dbReference type="InterPro" id="IPR000847">
    <property type="entry name" value="LysR_HTH_N"/>
</dbReference>
<dbReference type="STRING" id="314283.MED297_02885"/>
<evidence type="ECO:0000313" key="7">
    <source>
        <dbReference type="Proteomes" id="UP000005953"/>
    </source>
</evidence>
<dbReference type="PRINTS" id="PR00039">
    <property type="entry name" value="HTHLYSR"/>
</dbReference>
<feature type="domain" description="HTH lysR-type" evidence="5">
    <location>
        <begin position="110"/>
        <end position="163"/>
    </location>
</feature>
<evidence type="ECO:0000256" key="4">
    <source>
        <dbReference type="ARBA" id="ARBA00023163"/>
    </source>
</evidence>
<dbReference type="Gene3D" id="1.10.10.10">
    <property type="entry name" value="Winged helix-like DNA-binding domain superfamily/Winged helix DNA-binding domain"/>
    <property type="match status" value="2"/>
</dbReference>
<dbReference type="InterPro" id="IPR036390">
    <property type="entry name" value="WH_DNA-bd_sf"/>
</dbReference>
<keyword evidence="4" id="KW-0804">Transcription</keyword>
<keyword evidence="7" id="KW-1185">Reference proteome</keyword>
<dbReference type="PROSITE" id="PS50931">
    <property type="entry name" value="HTH_LYSR"/>
    <property type="match status" value="2"/>
</dbReference>
<dbReference type="HOGENOM" id="CLU_039613_6_0_6"/>
<keyword evidence="3" id="KW-0238">DNA-binding</keyword>
<name>A4BGW9_9GAMM</name>
<dbReference type="InterPro" id="IPR036388">
    <property type="entry name" value="WH-like_DNA-bd_sf"/>
</dbReference>
<gene>
    <name evidence="6" type="ORF">MED297_02885</name>
</gene>
<keyword evidence="2" id="KW-0805">Transcription regulation</keyword>
<sequence>MPTKTINFRHLKLFSEVARLHSINAAAEQNFVTQSALTQAILKMEKQLGADLFQRRHNGMFLTDAGDMFLLRTRRCLNFLDTGVKESQNNRNRSSAKQALLHSENMTHVQLRTLIALQHTTSFSAAAREMNVSQPAVYRAARDLESLLDMSLFEKTSHGIALTKAAKNLTRYVLLAFRELELAFTELAELNGSDITHIAIGSMPLARTILLPRAIDRLSSLKPDVSISIVDGPYDDLLMRLLNGELDFLVGALRDPPPSTDVEQTAMFDSPLQIAARNGHPLVEQSDIQLSDLAEYSWVLPRTGTPTRTIFENLIGQHLESRGGLIECSSQSLIHQLLHNSNRLTFLSSHQLEQEIQEGRMKALDFSLPGATRPIGITTRKDWHPTTTQQLFISIIRNLSNEMTAAQTH</sequence>
<protein>
    <submittedName>
        <fullName evidence="6">Transcriptional regulator</fullName>
    </submittedName>
</protein>
<evidence type="ECO:0000313" key="6">
    <source>
        <dbReference type="EMBL" id="EAR08615.1"/>
    </source>
</evidence>
<dbReference type="Gene3D" id="3.40.190.10">
    <property type="entry name" value="Periplasmic binding protein-like II"/>
    <property type="match status" value="2"/>
</dbReference>
<evidence type="ECO:0000259" key="5">
    <source>
        <dbReference type="PROSITE" id="PS50931"/>
    </source>
</evidence>
<dbReference type="GO" id="GO:0000976">
    <property type="term" value="F:transcription cis-regulatory region binding"/>
    <property type="evidence" value="ECO:0007669"/>
    <property type="project" value="TreeGrafter"/>
</dbReference>